<evidence type="ECO:0008006" key="3">
    <source>
        <dbReference type="Google" id="ProtNLM"/>
    </source>
</evidence>
<dbReference type="InterPro" id="IPR029058">
    <property type="entry name" value="AB_hydrolase_fold"/>
</dbReference>
<reference evidence="1 2" key="1">
    <citation type="journal article" date="2016" name="Nat. Commun.">
        <title>Thousands of microbial genomes shed light on interconnected biogeochemical processes in an aquifer system.</title>
        <authorList>
            <person name="Anantharaman K."/>
            <person name="Brown C.T."/>
            <person name="Hug L.A."/>
            <person name="Sharon I."/>
            <person name="Castelle C.J."/>
            <person name="Probst A.J."/>
            <person name="Thomas B.C."/>
            <person name="Singh A."/>
            <person name="Wilkins M.J."/>
            <person name="Karaoz U."/>
            <person name="Brodie E.L."/>
            <person name="Williams K.H."/>
            <person name="Hubbard S.S."/>
            <person name="Banfield J.F."/>
        </authorList>
    </citation>
    <scope>NUCLEOTIDE SEQUENCE [LARGE SCALE GENOMIC DNA]</scope>
</reference>
<proteinExistence type="predicted"/>
<gene>
    <name evidence="1" type="ORF">A2W54_02925</name>
</gene>
<dbReference type="Gene3D" id="3.40.50.1820">
    <property type="entry name" value="alpha/beta hydrolase"/>
    <property type="match status" value="1"/>
</dbReference>
<dbReference type="InterPro" id="IPR010662">
    <property type="entry name" value="RBBP9/YdeN"/>
</dbReference>
<evidence type="ECO:0000313" key="2">
    <source>
        <dbReference type="Proteomes" id="UP000178425"/>
    </source>
</evidence>
<dbReference type="PANTHER" id="PTHR15394">
    <property type="entry name" value="SERINE HYDROLASE RBBP9"/>
    <property type="match status" value="1"/>
</dbReference>
<dbReference type="SUPFAM" id="SSF53474">
    <property type="entry name" value="alpha/beta-Hydrolases"/>
    <property type="match status" value="1"/>
</dbReference>
<dbReference type="AlphaFoldDB" id="A0A1F5WPW4"/>
<dbReference type="PANTHER" id="PTHR15394:SF3">
    <property type="entry name" value="SERINE HYDROLASE RBBP9"/>
    <property type="match status" value="1"/>
</dbReference>
<name>A0A1F5WPW4_9BACT</name>
<organism evidence="1 2">
    <name type="scientific">Candidatus Giovannonibacteria bacterium RIFCSPHIGHO2_02_43_13</name>
    <dbReference type="NCBI Taxonomy" id="1798330"/>
    <lineage>
        <taxon>Bacteria</taxon>
        <taxon>Candidatus Giovannoniibacteriota</taxon>
    </lineage>
</organism>
<dbReference type="Proteomes" id="UP000178425">
    <property type="component" value="Unassembled WGS sequence"/>
</dbReference>
<evidence type="ECO:0000313" key="1">
    <source>
        <dbReference type="EMBL" id="OGF77696.1"/>
    </source>
</evidence>
<accession>A0A1F5WPW4</accession>
<comment type="caution">
    <text evidence="1">The sequence shown here is derived from an EMBL/GenBank/DDBJ whole genome shotgun (WGS) entry which is preliminary data.</text>
</comment>
<dbReference type="EMBL" id="MFHI01000037">
    <property type="protein sequence ID" value="OGF77696.1"/>
    <property type="molecule type" value="Genomic_DNA"/>
</dbReference>
<protein>
    <recommendedName>
        <fullName evidence="3">AB hydrolase-1 domain-containing protein</fullName>
    </recommendedName>
</protein>
<sequence>MGIHSILAKYLSENDFQKKITATFLVSAPYDDANSEYSLADFKLPRNLIKLAKQSDKIFLYQSKDDPVVPFADLRKYKQALPSANTQIFENRGHFLQEDFPELTDAILKLAANR</sequence>